<proteinExistence type="predicted"/>
<protein>
    <submittedName>
        <fullName evidence="1">Uncharacterized protein</fullName>
    </submittedName>
</protein>
<reference evidence="1" key="1">
    <citation type="submission" date="2016-01" db="EMBL/GenBank/DDBJ databases">
        <authorList>
            <person name="Regsiter A."/>
            <person name="william w."/>
        </authorList>
    </citation>
    <scope>NUCLEOTIDE SEQUENCE</scope>
    <source>
        <strain evidence="1">NCPPB 1641</strain>
    </source>
</reference>
<dbReference type="AlphaFoldDB" id="A0A1S7U7D3"/>
<accession>A0A1S7U7D3</accession>
<keyword evidence="2" id="KW-1185">Reference proteome</keyword>
<evidence type="ECO:0000313" key="2">
    <source>
        <dbReference type="Proteomes" id="UP000192140"/>
    </source>
</evidence>
<dbReference type="Proteomes" id="UP000192140">
    <property type="component" value="Unassembled WGS sequence"/>
</dbReference>
<organism evidence="1 2">
    <name type="scientific">Agrobacterium deltaense NCPPB 1641</name>
    <dbReference type="NCBI Taxonomy" id="1183425"/>
    <lineage>
        <taxon>Bacteria</taxon>
        <taxon>Pseudomonadati</taxon>
        <taxon>Pseudomonadota</taxon>
        <taxon>Alphaproteobacteria</taxon>
        <taxon>Hyphomicrobiales</taxon>
        <taxon>Rhizobiaceae</taxon>
        <taxon>Rhizobium/Agrobacterium group</taxon>
        <taxon>Agrobacterium</taxon>
    </lineage>
</organism>
<sequence length="65" mass="6913">MVDSAIPHLSGTDRSQLLLLPEAVDDFEPQAAISNVIPLPYSGVKPLGQNRGPSFQLIASIEIGK</sequence>
<comment type="caution">
    <text evidence="1">The sequence shown here is derived from an EMBL/GenBank/DDBJ whole genome shotgun (WGS) entry which is preliminary data.</text>
</comment>
<name>A0A1S7U7D3_9HYPH</name>
<evidence type="ECO:0000313" key="1">
    <source>
        <dbReference type="EMBL" id="CVI62729.1"/>
    </source>
</evidence>
<gene>
    <name evidence="1" type="ORF">AGR7A_pAt10071</name>
</gene>
<dbReference type="EMBL" id="FCNP01000048">
    <property type="protein sequence ID" value="CVI62729.1"/>
    <property type="molecule type" value="Genomic_DNA"/>
</dbReference>